<proteinExistence type="predicted"/>
<protein>
    <submittedName>
        <fullName evidence="1">Uncharacterized protein</fullName>
    </submittedName>
</protein>
<name>A0ABV6NKT1_9BACI</name>
<reference evidence="1 2" key="1">
    <citation type="submission" date="2024-09" db="EMBL/GenBank/DDBJ databases">
        <authorList>
            <person name="Sun Q."/>
            <person name="Mori K."/>
        </authorList>
    </citation>
    <scope>NUCLEOTIDE SEQUENCE [LARGE SCALE GENOMIC DNA]</scope>
    <source>
        <strain evidence="1 2">NCAIM B.02301</strain>
    </source>
</reference>
<keyword evidence="2" id="KW-1185">Reference proteome</keyword>
<dbReference type="Proteomes" id="UP001589833">
    <property type="component" value="Unassembled WGS sequence"/>
</dbReference>
<gene>
    <name evidence="1" type="ORF">ACFFH4_17915</name>
</gene>
<evidence type="ECO:0000313" key="2">
    <source>
        <dbReference type="Proteomes" id="UP001589833"/>
    </source>
</evidence>
<dbReference type="EMBL" id="JBHLTR010000045">
    <property type="protein sequence ID" value="MFC0560842.1"/>
    <property type="molecule type" value="Genomic_DNA"/>
</dbReference>
<evidence type="ECO:0000313" key="1">
    <source>
        <dbReference type="EMBL" id="MFC0560842.1"/>
    </source>
</evidence>
<comment type="caution">
    <text evidence="1">The sequence shown here is derived from an EMBL/GenBank/DDBJ whole genome shotgun (WGS) entry which is preliminary data.</text>
</comment>
<organism evidence="1 2">
    <name type="scientific">Halalkalibacter alkalisediminis</name>
    <dbReference type="NCBI Taxonomy" id="935616"/>
    <lineage>
        <taxon>Bacteria</taxon>
        <taxon>Bacillati</taxon>
        <taxon>Bacillota</taxon>
        <taxon>Bacilli</taxon>
        <taxon>Bacillales</taxon>
        <taxon>Bacillaceae</taxon>
        <taxon>Halalkalibacter</taxon>
    </lineage>
</organism>
<dbReference type="RefSeq" id="WP_273847647.1">
    <property type="nucleotide sequence ID" value="NZ_JAQQWT010000029.1"/>
</dbReference>
<sequence>MRVIIPGGASFLGYWVKDEFKEQNKNSISQVIDAPRKGLPLIKKDKDEFIHLNFLKREDLLKFSPSIIVINLYDLLSRVIKKGLEYQ</sequence>
<accession>A0ABV6NKT1</accession>